<feature type="repeat" description="TPR" evidence="3">
    <location>
        <begin position="201"/>
        <end position="234"/>
    </location>
</feature>
<dbReference type="Pfam" id="PF13374">
    <property type="entry name" value="TPR_10"/>
    <property type="match status" value="1"/>
</dbReference>
<dbReference type="PROSITE" id="PS50293">
    <property type="entry name" value="TPR_REGION"/>
    <property type="match status" value="3"/>
</dbReference>
<dbReference type="PANTHER" id="PTHR45586">
    <property type="entry name" value="TPR REPEAT-CONTAINING PROTEIN PA4667"/>
    <property type="match status" value="1"/>
</dbReference>
<dbReference type="STRING" id="203124.Tery_1518"/>
<dbReference type="OrthoDB" id="440203at2"/>
<feature type="repeat" description="TPR" evidence="3">
    <location>
        <begin position="159"/>
        <end position="192"/>
    </location>
</feature>
<accession>Q115M2</accession>
<dbReference type="RefSeq" id="WP_011611178.1">
    <property type="nucleotide sequence ID" value="NC_008312.1"/>
</dbReference>
<dbReference type="EMBL" id="CP000393">
    <property type="protein sequence ID" value="ABG50802.1"/>
    <property type="molecule type" value="Genomic_DNA"/>
</dbReference>
<sequence length="597" mass="67615">MNREQKRKAVKNKSQKILNNNIPENALYRALSFHKNGELQKAKVIYEKIIQLEPNNSQVLNYLGVLKAQMGDNKSAISLIKKAVNLEPLNFKYLNNLGNTYRAFEQLDNAIDCYKRAIQADKNSAEYHLNLGIALTEKGIIEEAIASLEKALTINPNYQQVNMALGDIFQTQGKLDKAISSYIKALSIDPKYSKNQNPNNFDALLSLGMALYRRGNLKESQITYEQALEINPHSTECLTNIAATFYEQGRVDIAEACYQAVVDLIPTSTDAHINLGFLLSQQEKYDEAIECYKAALKQDQNSVNAIAGLAEVFGKKSDWKTVFQLYQKILKLDSNSADAYAKLGISLREIGKSKEAIPQFEKAISINNRHIKAYANLGLALQDVGKQSEAKFIFDYSELVAKYQFTSIEGWQNLTAYNHDLKDYIVRHPTLLKNRPGKPINKGSQTYEIFTDNTPVITALRKKINSYLEDYFSRFTSNSNYQFFHNIPLDWKLSGWAVVLESEGFQSSHIHPESYCSGVYYIQVPNTIKENNSEAGHLNFETCFSSKLDMKNSDKYQVKPQAGLLVIFPSYFWHSTIPFIGDSERICISFNMVPVSS</sequence>
<dbReference type="Pfam" id="PF13759">
    <property type="entry name" value="2OG-FeII_Oxy_5"/>
    <property type="match status" value="1"/>
</dbReference>
<feature type="repeat" description="TPR" evidence="3">
    <location>
        <begin position="57"/>
        <end position="90"/>
    </location>
</feature>
<dbReference type="HOGENOM" id="CLU_029701_0_0_3"/>
<organism evidence="4">
    <name type="scientific">Trichodesmium erythraeum (strain IMS101)</name>
    <dbReference type="NCBI Taxonomy" id="203124"/>
    <lineage>
        <taxon>Bacteria</taxon>
        <taxon>Bacillati</taxon>
        <taxon>Cyanobacteriota</taxon>
        <taxon>Cyanophyceae</taxon>
        <taxon>Oscillatoriophycideae</taxon>
        <taxon>Oscillatoriales</taxon>
        <taxon>Microcoleaceae</taxon>
        <taxon>Trichodesmium</taxon>
    </lineage>
</organism>
<dbReference type="PROSITE" id="PS50005">
    <property type="entry name" value="TPR"/>
    <property type="match status" value="8"/>
</dbReference>
<evidence type="ECO:0000256" key="3">
    <source>
        <dbReference type="PROSITE-ProRule" id="PRU00339"/>
    </source>
</evidence>
<dbReference type="eggNOG" id="COG0457">
    <property type="taxonomic scope" value="Bacteria"/>
</dbReference>
<dbReference type="Pfam" id="PF13431">
    <property type="entry name" value="TPR_17"/>
    <property type="match status" value="1"/>
</dbReference>
<dbReference type="PANTHER" id="PTHR45586:SF1">
    <property type="entry name" value="LIPOPOLYSACCHARIDE ASSEMBLY PROTEIN B"/>
    <property type="match status" value="1"/>
</dbReference>
<dbReference type="KEGG" id="ter:Tery_1518"/>
<dbReference type="SMART" id="SM00028">
    <property type="entry name" value="TPR"/>
    <property type="match status" value="11"/>
</dbReference>
<feature type="repeat" description="TPR" evidence="3">
    <location>
        <begin position="23"/>
        <end position="56"/>
    </location>
</feature>
<gene>
    <name evidence="4" type="ordered locus">Tery_1518</name>
</gene>
<name>Q115M2_TRIEI</name>
<dbReference type="InterPro" id="IPR019734">
    <property type="entry name" value="TPR_rpt"/>
</dbReference>
<dbReference type="InterPro" id="IPR012668">
    <property type="entry name" value="CHP02466"/>
</dbReference>
<evidence type="ECO:0000256" key="1">
    <source>
        <dbReference type="ARBA" id="ARBA00022737"/>
    </source>
</evidence>
<dbReference type="Gene3D" id="1.25.40.10">
    <property type="entry name" value="Tetratricopeptide repeat domain"/>
    <property type="match status" value="3"/>
</dbReference>
<dbReference type="Pfam" id="PF13414">
    <property type="entry name" value="TPR_11"/>
    <property type="match status" value="1"/>
</dbReference>
<feature type="repeat" description="TPR" evidence="3">
    <location>
        <begin position="91"/>
        <end position="124"/>
    </location>
</feature>
<dbReference type="Gene3D" id="2.60.120.620">
    <property type="entry name" value="q2cbj1_9rhob like domain"/>
    <property type="match status" value="1"/>
</dbReference>
<keyword evidence="2 3" id="KW-0802">TPR repeat</keyword>
<evidence type="ECO:0000313" key="4">
    <source>
        <dbReference type="EMBL" id="ABG50802.1"/>
    </source>
</evidence>
<evidence type="ECO:0000256" key="2">
    <source>
        <dbReference type="ARBA" id="ARBA00022803"/>
    </source>
</evidence>
<dbReference type="Pfam" id="PF13424">
    <property type="entry name" value="TPR_12"/>
    <property type="match status" value="1"/>
</dbReference>
<reference evidence="4" key="1">
    <citation type="submission" date="2006-06" db="EMBL/GenBank/DDBJ databases">
        <title>Complete sequence of Trichodesmium erythraeum IMS101.</title>
        <authorList>
            <consortium name="US DOE Joint Genome Institute"/>
            <person name="Copeland A."/>
            <person name="Lucas S."/>
            <person name="Lapidus A."/>
            <person name="Barry K."/>
            <person name="Detter J.C."/>
            <person name="Glavina del Rio T."/>
            <person name="Hammon N."/>
            <person name="Israni S."/>
            <person name="Dalin E."/>
            <person name="Tice H."/>
            <person name="Pitluck S."/>
            <person name="Kiss H."/>
            <person name="Munk A.C."/>
            <person name="Brettin T."/>
            <person name="Bruce D."/>
            <person name="Han C."/>
            <person name="Tapia R."/>
            <person name="Gilna P."/>
            <person name="Schmutz J."/>
            <person name="Larimer F."/>
            <person name="Land M."/>
            <person name="Hauser L."/>
            <person name="Kyrpides N."/>
            <person name="Kim E."/>
            <person name="Richardson P."/>
        </authorList>
    </citation>
    <scope>NUCLEOTIDE SEQUENCE [LARGE SCALE GENOMIC DNA]</scope>
    <source>
        <strain evidence="4">IMS101</strain>
    </source>
</reference>
<feature type="repeat" description="TPR" evidence="3">
    <location>
        <begin position="125"/>
        <end position="158"/>
    </location>
</feature>
<dbReference type="Pfam" id="PF13174">
    <property type="entry name" value="TPR_6"/>
    <property type="match status" value="1"/>
</dbReference>
<dbReference type="AlphaFoldDB" id="Q115M2"/>
<dbReference type="InterPro" id="IPR011990">
    <property type="entry name" value="TPR-like_helical_dom_sf"/>
</dbReference>
<feature type="repeat" description="TPR" evidence="3">
    <location>
        <begin position="269"/>
        <end position="302"/>
    </location>
</feature>
<dbReference type="InterPro" id="IPR051012">
    <property type="entry name" value="CellSynth/LPSAsmb/PSIAsmb"/>
</dbReference>
<proteinExistence type="predicted"/>
<dbReference type="SUPFAM" id="SSF48452">
    <property type="entry name" value="TPR-like"/>
    <property type="match status" value="3"/>
</dbReference>
<keyword evidence="1" id="KW-0677">Repeat</keyword>
<feature type="repeat" description="TPR" evidence="3">
    <location>
        <begin position="337"/>
        <end position="370"/>
    </location>
</feature>
<protein>
    <submittedName>
        <fullName evidence="4">TPR repeat</fullName>
    </submittedName>
</protein>
<dbReference type="Pfam" id="PF00515">
    <property type="entry name" value="TPR_1"/>
    <property type="match status" value="1"/>
</dbReference>